<evidence type="ECO:0000313" key="5">
    <source>
        <dbReference type="Proteomes" id="UP001630127"/>
    </source>
</evidence>
<keyword evidence="2" id="KW-0732">Signal</keyword>
<dbReference type="InterPro" id="IPR041469">
    <property type="entry name" value="Subtilisin-like_FN3"/>
</dbReference>
<keyword evidence="5" id="KW-1185">Reference proteome</keyword>
<dbReference type="PANTHER" id="PTHR10795">
    <property type="entry name" value="PROPROTEIN CONVERTASE SUBTILISIN/KEXIN"/>
    <property type="match status" value="1"/>
</dbReference>
<dbReference type="Pfam" id="PF17766">
    <property type="entry name" value="fn3_6"/>
    <property type="match status" value="1"/>
</dbReference>
<dbReference type="Proteomes" id="UP001630127">
    <property type="component" value="Unassembled WGS sequence"/>
</dbReference>
<name>A0ABD2Y815_9GENT</name>
<sequence>MEKGIFVSCSAGNRGPLNYSLENESPWVLTAGASTIDRKIRASAMLGNNQIFEGESAYQPKDFASTLFPLVYPGSNKSDDNAPYCAPESINKTDVKGKIVLCYTTLADAHVLPAIVTTADTVNLENKPIEDQQNLLPADVFATGSGNVNPSAANNPGLIYDIVPQDYIPYLCGLNYTNRRKYTRTVTNVGEANWVYTAKIVQPVGVNVAVEPTMLKFSELNHKLTYEVMFSPLVNPPNISNSQGSLTWTSEKYSVRSPIAVIIDTRLFQ</sequence>
<dbReference type="CDD" id="cd02120">
    <property type="entry name" value="PA_subtilisin_like"/>
    <property type="match status" value="1"/>
</dbReference>
<dbReference type="AlphaFoldDB" id="A0ABD2Y815"/>
<dbReference type="InterPro" id="IPR036852">
    <property type="entry name" value="Peptidase_S8/S53_dom_sf"/>
</dbReference>
<gene>
    <name evidence="4" type="ORF">ACH5RR_038065</name>
</gene>
<proteinExistence type="inferred from homology"/>
<protein>
    <recommendedName>
        <fullName evidence="3">Subtilisin-like protease fibronectin type-III domain-containing protein</fullName>
    </recommendedName>
</protein>
<dbReference type="SUPFAM" id="SSF52743">
    <property type="entry name" value="Subtilisin-like"/>
    <property type="match status" value="1"/>
</dbReference>
<evidence type="ECO:0000256" key="2">
    <source>
        <dbReference type="ARBA" id="ARBA00022729"/>
    </source>
</evidence>
<dbReference type="Gene3D" id="3.50.30.30">
    <property type="match status" value="1"/>
</dbReference>
<accession>A0ABD2Y815</accession>
<comment type="caution">
    <text evidence="4">The sequence shown here is derived from an EMBL/GenBank/DDBJ whole genome shotgun (WGS) entry which is preliminary data.</text>
</comment>
<comment type="similarity">
    <text evidence="1">Belongs to the peptidase S8 family.</text>
</comment>
<reference evidence="4 5" key="1">
    <citation type="submission" date="2024-11" db="EMBL/GenBank/DDBJ databases">
        <title>A near-complete genome assembly of Cinchona calisaya.</title>
        <authorList>
            <person name="Lian D.C."/>
            <person name="Zhao X.W."/>
            <person name="Wei L."/>
        </authorList>
    </citation>
    <scope>NUCLEOTIDE SEQUENCE [LARGE SCALE GENOMIC DNA]</scope>
    <source>
        <tissue evidence="4">Nenye</tissue>
    </source>
</reference>
<organism evidence="4 5">
    <name type="scientific">Cinchona calisaya</name>
    <dbReference type="NCBI Taxonomy" id="153742"/>
    <lineage>
        <taxon>Eukaryota</taxon>
        <taxon>Viridiplantae</taxon>
        <taxon>Streptophyta</taxon>
        <taxon>Embryophyta</taxon>
        <taxon>Tracheophyta</taxon>
        <taxon>Spermatophyta</taxon>
        <taxon>Magnoliopsida</taxon>
        <taxon>eudicotyledons</taxon>
        <taxon>Gunneridae</taxon>
        <taxon>Pentapetalae</taxon>
        <taxon>asterids</taxon>
        <taxon>lamiids</taxon>
        <taxon>Gentianales</taxon>
        <taxon>Rubiaceae</taxon>
        <taxon>Cinchonoideae</taxon>
        <taxon>Cinchoneae</taxon>
        <taxon>Cinchona</taxon>
    </lineage>
</organism>
<evidence type="ECO:0000256" key="1">
    <source>
        <dbReference type="ARBA" id="ARBA00011073"/>
    </source>
</evidence>
<dbReference type="InterPro" id="IPR045051">
    <property type="entry name" value="SBT"/>
</dbReference>
<evidence type="ECO:0000313" key="4">
    <source>
        <dbReference type="EMBL" id="KAL3503616.1"/>
    </source>
</evidence>
<dbReference type="EMBL" id="JBJUIK010000015">
    <property type="protein sequence ID" value="KAL3503616.1"/>
    <property type="molecule type" value="Genomic_DNA"/>
</dbReference>
<evidence type="ECO:0000259" key="3">
    <source>
        <dbReference type="Pfam" id="PF17766"/>
    </source>
</evidence>
<dbReference type="Gene3D" id="3.40.50.200">
    <property type="entry name" value="Peptidase S8/S53 domain"/>
    <property type="match status" value="2"/>
</dbReference>
<feature type="domain" description="Subtilisin-like protease fibronectin type-III" evidence="3">
    <location>
        <begin position="175"/>
        <end position="261"/>
    </location>
</feature>
<dbReference type="Gene3D" id="2.60.40.2310">
    <property type="match status" value="1"/>
</dbReference>